<dbReference type="PANTHER" id="PTHR30408">
    <property type="entry name" value="TYPE-1 RESTRICTION ENZYME ECOKI SPECIFICITY PROTEIN"/>
    <property type="match status" value="1"/>
</dbReference>
<dbReference type="InterPro" id="IPR000055">
    <property type="entry name" value="Restrct_endonuc_typeI_TRD"/>
</dbReference>
<evidence type="ECO:0000256" key="3">
    <source>
        <dbReference type="ARBA" id="ARBA00023125"/>
    </source>
</evidence>
<proteinExistence type="inferred from homology"/>
<dbReference type="Proteomes" id="UP000216725">
    <property type="component" value="Unassembled WGS sequence"/>
</dbReference>
<dbReference type="Gene3D" id="3.90.220.20">
    <property type="entry name" value="DNA methylase specificity domains"/>
    <property type="match status" value="2"/>
</dbReference>
<dbReference type="PANTHER" id="PTHR30408:SF12">
    <property type="entry name" value="TYPE I RESTRICTION ENZYME MJAVIII SPECIFICITY SUBUNIT"/>
    <property type="match status" value="1"/>
</dbReference>
<comment type="similarity">
    <text evidence="1">Belongs to the type-I restriction system S methylase family.</text>
</comment>
<evidence type="ECO:0000256" key="2">
    <source>
        <dbReference type="ARBA" id="ARBA00022747"/>
    </source>
</evidence>
<evidence type="ECO:0000259" key="4">
    <source>
        <dbReference type="Pfam" id="PF01420"/>
    </source>
</evidence>
<dbReference type="GO" id="GO:0003677">
    <property type="term" value="F:DNA binding"/>
    <property type="evidence" value="ECO:0007669"/>
    <property type="project" value="UniProtKB-KW"/>
</dbReference>
<protein>
    <submittedName>
        <fullName evidence="5">Type I restriction-modification system, specificity subunit S</fullName>
    </submittedName>
</protein>
<reference evidence="5 6" key="1">
    <citation type="journal article" date="2017" name="BMC Genomics">
        <title>Comparative genomic and phylogenomic analyses of the Bifidobacteriaceae family.</title>
        <authorList>
            <person name="Lugli G.A."/>
            <person name="Milani C."/>
            <person name="Turroni F."/>
            <person name="Duranti S."/>
            <person name="Mancabelli L."/>
            <person name="Mangifesta M."/>
            <person name="Ferrario C."/>
            <person name="Modesto M."/>
            <person name="Mattarelli P."/>
            <person name="Jiri K."/>
            <person name="van Sinderen D."/>
            <person name="Ventura M."/>
        </authorList>
    </citation>
    <scope>NUCLEOTIDE SEQUENCE [LARGE SCALE GENOMIC DNA]</scope>
    <source>
        <strain evidence="5 6">DSM 24742</strain>
    </source>
</reference>
<dbReference type="Pfam" id="PF01420">
    <property type="entry name" value="Methylase_S"/>
    <property type="match status" value="1"/>
</dbReference>
<dbReference type="AlphaFoldDB" id="A0A261ER89"/>
<keyword evidence="2" id="KW-0680">Restriction system</keyword>
<keyword evidence="6" id="KW-1185">Reference proteome</keyword>
<comment type="caution">
    <text evidence="5">The sequence shown here is derived from an EMBL/GenBank/DDBJ whole genome shotgun (WGS) entry which is preliminary data.</text>
</comment>
<gene>
    <name evidence="5" type="ORF">PSRA_1622</name>
</gene>
<keyword evidence="3" id="KW-0238">DNA-binding</keyword>
<evidence type="ECO:0000313" key="5">
    <source>
        <dbReference type="EMBL" id="OZG49373.1"/>
    </source>
</evidence>
<feature type="domain" description="Type I restriction modification DNA specificity" evidence="4">
    <location>
        <begin position="2"/>
        <end position="89"/>
    </location>
</feature>
<dbReference type="InterPro" id="IPR052021">
    <property type="entry name" value="Type-I_RS_S_subunit"/>
</dbReference>
<dbReference type="GO" id="GO:0009307">
    <property type="term" value="P:DNA restriction-modification system"/>
    <property type="evidence" value="ECO:0007669"/>
    <property type="project" value="UniProtKB-KW"/>
</dbReference>
<name>A0A261ER89_9BIFI</name>
<organism evidence="5 6">
    <name type="scientific">Pseudoscardovia radai</name>
    <dbReference type="NCBI Taxonomy" id="987066"/>
    <lineage>
        <taxon>Bacteria</taxon>
        <taxon>Bacillati</taxon>
        <taxon>Actinomycetota</taxon>
        <taxon>Actinomycetes</taxon>
        <taxon>Bifidobacteriales</taxon>
        <taxon>Bifidobacteriaceae</taxon>
        <taxon>Pseudoscardovia</taxon>
    </lineage>
</organism>
<dbReference type="SUPFAM" id="SSF116734">
    <property type="entry name" value="DNA methylase specificity domain"/>
    <property type="match status" value="2"/>
</dbReference>
<dbReference type="InterPro" id="IPR044946">
    <property type="entry name" value="Restrct_endonuc_typeI_TRD_sf"/>
</dbReference>
<dbReference type="EMBL" id="MWWR01000019">
    <property type="protein sequence ID" value="OZG49373.1"/>
    <property type="molecule type" value="Genomic_DNA"/>
</dbReference>
<sequence length="309" mass="34975">MAFISRPSATNQGFQSLVPSNNVDSNFLYALGPYISRYAKKHAAGSTFIEISGSSLAKAPLRIPSLAEQRRIGEFFSTLDSLIAAAERQEALLRQKKQAYLQLMFPQEGETRPRLRFNGFSGEWESLQLGKLYEKNTERNGNQFDAGKTLSVSSMTFNAFGNGAAEESLTTYKVLRIGDAAFEGHTSNEFAFGRFVVNTIGDGIMSPRFTAIRPTARWRQSCDLDFWSCYLHDENVMKRILVRSTKRGTMMNELVLDDFFTERIRVPSLPEQRHIGKFFSTLESLIAAAEERTKHLRELKGSYLQRMFA</sequence>
<evidence type="ECO:0000313" key="6">
    <source>
        <dbReference type="Proteomes" id="UP000216725"/>
    </source>
</evidence>
<accession>A0A261ER89</accession>
<evidence type="ECO:0000256" key="1">
    <source>
        <dbReference type="ARBA" id="ARBA00010923"/>
    </source>
</evidence>